<dbReference type="InterPro" id="IPR029012">
    <property type="entry name" value="Helix_hairpin_bin_sf"/>
</dbReference>
<evidence type="ECO:0000256" key="4">
    <source>
        <dbReference type="ARBA" id="ARBA00022692"/>
    </source>
</evidence>
<organism evidence="11 12">
    <name type="scientific">Galendromus occidentalis</name>
    <name type="common">western predatory mite</name>
    <dbReference type="NCBI Taxonomy" id="34638"/>
    <lineage>
        <taxon>Eukaryota</taxon>
        <taxon>Metazoa</taxon>
        <taxon>Ecdysozoa</taxon>
        <taxon>Arthropoda</taxon>
        <taxon>Chelicerata</taxon>
        <taxon>Arachnida</taxon>
        <taxon>Acari</taxon>
        <taxon>Parasitiformes</taxon>
        <taxon>Mesostigmata</taxon>
        <taxon>Gamasina</taxon>
        <taxon>Phytoseioidea</taxon>
        <taxon>Phytoseiidae</taxon>
        <taxon>Typhlodrominae</taxon>
        <taxon>Galendromus</taxon>
    </lineage>
</organism>
<dbReference type="GeneID" id="100904006"/>
<keyword evidence="5" id="KW-0256">Endoplasmic reticulum</keyword>
<name>A0AAJ6VZX5_9ACAR</name>
<dbReference type="AlphaFoldDB" id="A0AAJ6VZX5"/>
<accession>A0AAJ6VZX5</accession>
<proteinExistence type="inferred from homology"/>
<evidence type="ECO:0000256" key="1">
    <source>
        <dbReference type="ARBA" id="ARBA00004477"/>
    </source>
</evidence>
<keyword evidence="6 10" id="KW-1133">Transmembrane helix</keyword>
<dbReference type="Proteomes" id="UP000694867">
    <property type="component" value="Unplaced"/>
</dbReference>
<evidence type="ECO:0000256" key="8">
    <source>
        <dbReference type="ARBA" id="ARBA00032437"/>
    </source>
</evidence>
<evidence type="ECO:0000313" key="11">
    <source>
        <dbReference type="Proteomes" id="UP000694867"/>
    </source>
</evidence>
<evidence type="ECO:0000256" key="10">
    <source>
        <dbReference type="SAM" id="Phobius"/>
    </source>
</evidence>
<evidence type="ECO:0000313" key="12">
    <source>
        <dbReference type="RefSeq" id="XP_003747953.1"/>
    </source>
</evidence>
<dbReference type="KEGG" id="goe:100904006"/>
<dbReference type="GO" id="GO:0043495">
    <property type="term" value="F:protein-membrane adaptor activity"/>
    <property type="evidence" value="ECO:0007669"/>
    <property type="project" value="TreeGrafter"/>
</dbReference>
<dbReference type="GO" id="GO:0071816">
    <property type="term" value="P:tail-anchored membrane protein insertion into ER membrane"/>
    <property type="evidence" value="ECO:0007669"/>
    <property type="project" value="InterPro"/>
</dbReference>
<dbReference type="GO" id="GO:0043529">
    <property type="term" value="C:GET complex"/>
    <property type="evidence" value="ECO:0007669"/>
    <property type="project" value="TreeGrafter"/>
</dbReference>
<evidence type="ECO:0000256" key="6">
    <source>
        <dbReference type="ARBA" id="ARBA00022989"/>
    </source>
</evidence>
<dbReference type="RefSeq" id="XP_003747953.1">
    <property type="nucleotide sequence ID" value="XM_003747905.1"/>
</dbReference>
<evidence type="ECO:0000256" key="3">
    <source>
        <dbReference type="ARBA" id="ARBA00017951"/>
    </source>
</evidence>
<protein>
    <recommendedName>
        <fullName evidence="3">Guided entry of tail-anchored proteins factor 1</fullName>
    </recommendedName>
    <alternativeName>
        <fullName evidence="8">Tail-anchored protein insertion receptor WRB</fullName>
    </alternativeName>
    <alternativeName>
        <fullName evidence="9">Tryptophan-rich basic protein</fullName>
    </alternativeName>
</protein>
<comment type="subcellular location">
    <subcellularLocation>
        <location evidence="1">Endoplasmic reticulum membrane</location>
        <topology evidence="1">Multi-pass membrane protein</topology>
    </subcellularLocation>
</comment>
<dbReference type="GO" id="GO:0005789">
    <property type="term" value="C:endoplasmic reticulum membrane"/>
    <property type="evidence" value="ECO:0007669"/>
    <property type="project" value="UniProtKB-SubCell"/>
</dbReference>
<dbReference type="PANTHER" id="PTHR42650">
    <property type="entry name" value="TAIL-ANCHORED PROTEIN INSERTION RECEPTOR WRB"/>
    <property type="match status" value="1"/>
</dbReference>
<keyword evidence="7 10" id="KW-0472">Membrane</keyword>
<feature type="transmembrane region" description="Helical" evidence="10">
    <location>
        <begin position="91"/>
        <end position="110"/>
    </location>
</feature>
<sequence length="178" mass="20696">MLYFWFVTLCGLFYAFVPSIARWIVHKLFNESDQEVNLKKELRNLIKERSSVNPVETFAVYARINRKIDRVRERLGEINQDNFKYIYKIRLIATVILYGLISLVNFYLIWNYRTVPLLKVPSNWLDPFGKLALQNDTGLGLIPWLVISASMGRVVMHIFKKDTAIPQKEATAPKAEAS</sequence>
<dbReference type="Pfam" id="PF04420">
    <property type="entry name" value="CHD5"/>
    <property type="match status" value="1"/>
</dbReference>
<dbReference type="Gene3D" id="1.10.287.660">
    <property type="entry name" value="Helix hairpin bin"/>
    <property type="match status" value="1"/>
</dbReference>
<reference evidence="12" key="1">
    <citation type="submission" date="2025-08" db="UniProtKB">
        <authorList>
            <consortium name="RefSeq"/>
        </authorList>
    </citation>
    <scope>IDENTIFICATION</scope>
</reference>
<dbReference type="PANTHER" id="PTHR42650:SF1">
    <property type="entry name" value="GUIDED ENTRY OF TAIL-ANCHORED PROTEINS FACTOR 1"/>
    <property type="match status" value="1"/>
</dbReference>
<evidence type="ECO:0000256" key="9">
    <source>
        <dbReference type="ARBA" id="ARBA00033006"/>
    </source>
</evidence>
<feature type="transmembrane region" description="Helical" evidence="10">
    <location>
        <begin position="6"/>
        <end position="25"/>
    </location>
</feature>
<evidence type="ECO:0000256" key="5">
    <source>
        <dbReference type="ARBA" id="ARBA00022824"/>
    </source>
</evidence>
<gene>
    <name evidence="12" type="primary">LOC100904006</name>
</gene>
<dbReference type="InterPro" id="IPR028945">
    <property type="entry name" value="Get1"/>
</dbReference>
<comment type="similarity">
    <text evidence="2">Belongs to the WRB/GET1 family.</text>
</comment>
<evidence type="ECO:0000256" key="2">
    <source>
        <dbReference type="ARBA" id="ARBA00010799"/>
    </source>
</evidence>
<keyword evidence="4 10" id="KW-0812">Transmembrane</keyword>
<feature type="transmembrane region" description="Helical" evidence="10">
    <location>
        <begin position="141"/>
        <end position="159"/>
    </location>
</feature>
<evidence type="ECO:0000256" key="7">
    <source>
        <dbReference type="ARBA" id="ARBA00023136"/>
    </source>
</evidence>
<keyword evidence="11" id="KW-1185">Reference proteome</keyword>